<gene>
    <name evidence="3" type="ORF">MKK02DRAFT_38499</name>
</gene>
<dbReference type="EMBL" id="JAKWFO010000008">
    <property type="protein sequence ID" value="KAI9633836.1"/>
    <property type="molecule type" value="Genomic_DNA"/>
</dbReference>
<feature type="transmembrane region" description="Helical" evidence="2">
    <location>
        <begin position="308"/>
        <end position="332"/>
    </location>
</feature>
<keyword evidence="4" id="KW-1185">Reference proteome</keyword>
<accession>A0AA38H6I4</accession>
<feature type="region of interest" description="Disordered" evidence="1">
    <location>
        <begin position="475"/>
        <end position="500"/>
    </location>
</feature>
<proteinExistence type="predicted"/>
<comment type="caution">
    <text evidence="3">The sequence shown here is derived from an EMBL/GenBank/DDBJ whole genome shotgun (WGS) entry which is preliminary data.</text>
</comment>
<feature type="transmembrane region" description="Helical" evidence="2">
    <location>
        <begin position="94"/>
        <end position="119"/>
    </location>
</feature>
<feature type="transmembrane region" description="Helical" evidence="2">
    <location>
        <begin position="12"/>
        <end position="40"/>
    </location>
</feature>
<feature type="transmembrane region" description="Helical" evidence="2">
    <location>
        <begin position="181"/>
        <end position="203"/>
    </location>
</feature>
<feature type="transmembrane region" description="Helical" evidence="2">
    <location>
        <begin position="268"/>
        <end position="288"/>
    </location>
</feature>
<keyword evidence="2" id="KW-0812">Transmembrane</keyword>
<reference evidence="3" key="1">
    <citation type="journal article" date="2022" name="G3 (Bethesda)">
        <title>High quality genome of the basidiomycete yeast Dioszegia hungarica PDD-24b-2 isolated from cloud water.</title>
        <authorList>
            <person name="Jarrige D."/>
            <person name="Haridas S."/>
            <person name="Bleykasten-Grosshans C."/>
            <person name="Joly M."/>
            <person name="Nadalig T."/>
            <person name="Sancelme M."/>
            <person name="Vuilleumier S."/>
            <person name="Grigoriev I.V."/>
            <person name="Amato P."/>
            <person name="Bringel F."/>
        </authorList>
    </citation>
    <scope>NUCLEOTIDE SEQUENCE</scope>
    <source>
        <strain evidence="3">PDD-24b-2</strain>
    </source>
</reference>
<dbReference type="AlphaFoldDB" id="A0AA38H6I4"/>
<name>A0AA38H6I4_9TREE</name>
<protein>
    <submittedName>
        <fullName evidence="3">Uncharacterized protein</fullName>
    </submittedName>
</protein>
<organism evidence="3 4">
    <name type="scientific">Dioszegia hungarica</name>
    <dbReference type="NCBI Taxonomy" id="4972"/>
    <lineage>
        <taxon>Eukaryota</taxon>
        <taxon>Fungi</taxon>
        <taxon>Dikarya</taxon>
        <taxon>Basidiomycota</taxon>
        <taxon>Agaricomycotina</taxon>
        <taxon>Tremellomycetes</taxon>
        <taxon>Tremellales</taxon>
        <taxon>Bulleribasidiaceae</taxon>
        <taxon>Dioszegia</taxon>
    </lineage>
</organism>
<dbReference type="Gene3D" id="1.20.1070.10">
    <property type="entry name" value="Rhodopsin 7-helix transmembrane proteins"/>
    <property type="match status" value="1"/>
</dbReference>
<evidence type="ECO:0000313" key="4">
    <source>
        <dbReference type="Proteomes" id="UP001164286"/>
    </source>
</evidence>
<keyword evidence="2" id="KW-0472">Membrane</keyword>
<evidence type="ECO:0000256" key="2">
    <source>
        <dbReference type="SAM" id="Phobius"/>
    </source>
</evidence>
<feature type="transmembrane region" description="Helical" evidence="2">
    <location>
        <begin position="52"/>
        <end position="74"/>
    </location>
</feature>
<dbReference type="RefSeq" id="XP_052943613.1">
    <property type="nucleotide sequence ID" value="XM_053090129.1"/>
</dbReference>
<feature type="region of interest" description="Disordered" evidence="1">
    <location>
        <begin position="513"/>
        <end position="532"/>
    </location>
</feature>
<feature type="transmembrane region" description="Helical" evidence="2">
    <location>
        <begin position="131"/>
        <end position="150"/>
    </location>
</feature>
<evidence type="ECO:0000256" key="1">
    <source>
        <dbReference type="SAM" id="MobiDB-lite"/>
    </source>
</evidence>
<keyword evidence="2" id="KW-1133">Transmembrane helix</keyword>
<dbReference type="GeneID" id="77729334"/>
<evidence type="ECO:0000313" key="3">
    <source>
        <dbReference type="EMBL" id="KAI9633836.1"/>
    </source>
</evidence>
<sequence>MGTFVFTDELDYAAQMASVAAASVSLAISLFVCLASLWIYATPSARHHLDRVSFRLLLCSMIVEVVYDTVYIFLYSDPVPRTANSVSCSTAVYLLLATMGVANWLCTFIGVNLMLAICFGINPVRARLERWYILISLFMGFGIALVPAGLGHFGVDEVYQACYFTQTDPALRIRDFMTDLYAWQILSSLVAAASVLAVLVTLLRQSRATQRALYRGNDLNITSHDLHTIASTSMSHSPSDAPRPWFARLIRSRPRQGTSSLHRLEDKFITIALKISLYPLALIVINAFITGEDLAYTGRGGVESQGEYAVYCIYYFLYGGRGLFFGLIGILVDPCIRRGLPAAYQATFRPSRLGDTPITTLASGYDVEKGATVSHDVEAEAAAETITDFLASAPGPEPSLSDLPAGRQGLLGLFEKRQDLAGAEERRRPSLQVVYTRPSTPVTVLNPPSDPLTPAAPTPTDVITPLSPAHIVLASPKTPSHTEHPPLTPVAPSTPRRSRQSWLEPLATAVLARHDSPLGPRRSSDPALGDTARRRRELRVAAEKMYAEVQAQM</sequence>
<dbReference type="Proteomes" id="UP001164286">
    <property type="component" value="Unassembled WGS sequence"/>
</dbReference>